<dbReference type="EMBL" id="JAQQKX010000013">
    <property type="protein sequence ID" value="MDC7684621.1"/>
    <property type="molecule type" value="Genomic_DNA"/>
</dbReference>
<organism evidence="2 3">
    <name type="scientific">Asticcacaulis aquaticus</name>
    <dbReference type="NCBI Taxonomy" id="2984212"/>
    <lineage>
        <taxon>Bacteria</taxon>
        <taxon>Pseudomonadati</taxon>
        <taxon>Pseudomonadota</taxon>
        <taxon>Alphaproteobacteria</taxon>
        <taxon>Caulobacterales</taxon>
        <taxon>Caulobacteraceae</taxon>
        <taxon>Asticcacaulis</taxon>
    </lineage>
</organism>
<feature type="transmembrane region" description="Helical" evidence="1">
    <location>
        <begin position="103"/>
        <end position="122"/>
    </location>
</feature>
<dbReference type="RefSeq" id="WP_272749092.1">
    <property type="nucleotide sequence ID" value="NZ_JAQQKX010000013.1"/>
</dbReference>
<keyword evidence="1" id="KW-1133">Transmembrane helix</keyword>
<reference evidence="2 3" key="1">
    <citation type="submission" date="2023-01" db="EMBL/GenBank/DDBJ databases">
        <title>Novel species of the genus Asticcacaulis isolated from rivers.</title>
        <authorList>
            <person name="Lu H."/>
        </authorList>
    </citation>
    <scope>NUCLEOTIDE SEQUENCE [LARGE SCALE GENOMIC DNA]</scope>
    <source>
        <strain evidence="2 3">BYS171W</strain>
    </source>
</reference>
<feature type="transmembrane region" description="Helical" evidence="1">
    <location>
        <begin position="79"/>
        <end position="97"/>
    </location>
</feature>
<gene>
    <name evidence="2" type="ORF">PQU92_15150</name>
</gene>
<proteinExistence type="predicted"/>
<comment type="caution">
    <text evidence="2">The sequence shown here is derived from an EMBL/GenBank/DDBJ whole genome shotgun (WGS) entry which is preliminary data.</text>
</comment>
<accession>A0ABT5HYV5</accession>
<sequence>MSGSSAAHTSRAFDLMAMGLSGLCLIHCLVLPVAFAALPFLGMFNDHPLIHQGLAVLAAPISVYALARSGGWRHPLRPGLALVGLGLLWAAAFWPPFHDYETVMSVAGAVGLAGLHVLNIRWPHGRRGHADT</sequence>
<keyword evidence="1" id="KW-0812">Transmembrane</keyword>
<evidence type="ECO:0000313" key="3">
    <source>
        <dbReference type="Proteomes" id="UP001214854"/>
    </source>
</evidence>
<dbReference type="Proteomes" id="UP001214854">
    <property type="component" value="Unassembled WGS sequence"/>
</dbReference>
<feature type="transmembrane region" description="Helical" evidence="1">
    <location>
        <begin position="12"/>
        <end position="37"/>
    </location>
</feature>
<dbReference type="Pfam" id="PF03203">
    <property type="entry name" value="MerC"/>
    <property type="match status" value="1"/>
</dbReference>
<evidence type="ECO:0000256" key="1">
    <source>
        <dbReference type="SAM" id="Phobius"/>
    </source>
</evidence>
<dbReference type="InterPro" id="IPR004891">
    <property type="entry name" value="Mercury-R_MerC"/>
</dbReference>
<evidence type="ECO:0000313" key="2">
    <source>
        <dbReference type="EMBL" id="MDC7684621.1"/>
    </source>
</evidence>
<feature type="transmembrane region" description="Helical" evidence="1">
    <location>
        <begin position="49"/>
        <end position="67"/>
    </location>
</feature>
<protein>
    <submittedName>
        <fullName evidence="2">MerC domain-containing protein</fullName>
    </submittedName>
</protein>
<name>A0ABT5HYV5_9CAUL</name>
<keyword evidence="1" id="KW-0472">Membrane</keyword>
<keyword evidence="3" id="KW-1185">Reference proteome</keyword>